<dbReference type="AlphaFoldDB" id="A6DUJ2"/>
<reference evidence="1 2" key="1">
    <citation type="journal article" date="2010" name="J. Bacteriol.">
        <title>Genome sequence of Lentisphaera araneosa HTCC2155T, the type species of the order Lentisphaerales in the phylum Lentisphaerae.</title>
        <authorList>
            <person name="Thrash J.C."/>
            <person name="Cho J.C."/>
            <person name="Vergin K.L."/>
            <person name="Morris R.M."/>
            <person name="Giovannoni S.J."/>
        </authorList>
    </citation>
    <scope>NUCLEOTIDE SEQUENCE [LARGE SCALE GENOMIC DNA]</scope>
    <source>
        <strain evidence="1 2">HTCC2155</strain>
    </source>
</reference>
<accession>A6DUJ2</accession>
<dbReference type="Proteomes" id="UP000004947">
    <property type="component" value="Unassembled WGS sequence"/>
</dbReference>
<name>A6DUJ2_9BACT</name>
<dbReference type="EMBL" id="ABCK01000064">
    <property type="protein sequence ID" value="EDM24691.1"/>
    <property type="molecule type" value="Genomic_DNA"/>
</dbReference>
<sequence>MSSSLHQHTHGIIGYEHKRFEYKGNELIIHICRKKRPLTAPNAKAPM</sequence>
<keyword evidence="2" id="KW-1185">Reference proteome</keyword>
<evidence type="ECO:0000313" key="2">
    <source>
        <dbReference type="Proteomes" id="UP000004947"/>
    </source>
</evidence>
<comment type="caution">
    <text evidence="1">The sequence shown here is derived from an EMBL/GenBank/DDBJ whole genome shotgun (WGS) entry which is preliminary data.</text>
</comment>
<organism evidence="1 2">
    <name type="scientific">Lentisphaera araneosa HTCC2155</name>
    <dbReference type="NCBI Taxonomy" id="313628"/>
    <lineage>
        <taxon>Bacteria</taxon>
        <taxon>Pseudomonadati</taxon>
        <taxon>Lentisphaerota</taxon>
        <taxon>Lentisphaeria</taxon>
        <taxon>Lentisphaerales</taxon>
        <taxon>Lentisphaeraceae</taxon>
        <taxon>Lentisphaera</taxon>
    </lineage>
</organism>
<dbReference type="RefSeq" id="WP_007281474.1">
    <property type="nucleotide sequence ID" value="NZ_ABCK01000001.1"/>
</dbReference>
<evidence type="ECO:0000313" key="1">
    <source>
        <dbReference type="EMBL" id="EDM24691.1"/>
    </source>
</evidence>
<gene>
    <name evidence="1" type="ORF">LNTAR_04281</name>
</gene>
<protein>
    <submittedName>
        <fullName evidence="1">Uncharacterized protein</fullName>
    </submittedName>
</protein>
<proteinExistence type="predicted"/>